<sequence length="65" mass="7289">MTKFYIPKYKITQTKAEKKLTEIYSGQISFPKWIVFVGAILLLASAAICVASIVISINKQPNEIK</sequence>
<keyword evidence="1" id="KW-0472">Membrane</keyword>
<accession>A0A3M7PM93</accession>
<protein>
    <submittedName>
        <fullName evidence="2">Uncharacterized protein</fullName>
    </submittedName>
</protein>
<comment type="caution">
    <text evidence="2">The sequence shown here is derived from an EMBL/GenBank/DDBJ whole genome shotgun (WGS) entry which is preliminary data.</text>
</comment>
<feature type="transmembrane region" description="Helical" evidence="1">
    <location>
        <begin position="33"/>
        <end position="57"/>
    </location>
</feature>
<dbReference type="Proteomes" id="UP000276133">
    <property type="component" value="Unassembled WGS sequence"/>
</dbReference>
<evidence type="ECO:0000313" key="3">
    <source>
        <dbReference type="Proteomes" id="UP000276133"/>
    </source>
</evidence>
<reference evidence="2 3" key="1">
    <citation type="journal article" date="2018" name="Sci. Rep.">
        <title>Genomic signatures of local adaptation to the degree of environmental predictability in rotifers.</title>
        <authorList>
            <person name="Franch-Gras L."/>
            <person name="Hahn C."/>
            <person name="Garcia-Roger E.M."/>
            <person name="Carmona M.J."/>
            <person name="Serra M."/>
            <person name="Gomez A."/>
        </authorList>
    </citation>
    <scope>NUCLEOTIDE SEQUENCE [LARGE SCALE GENOMIC DNA]</scope>
    <source>
        <strain evidence="2">HYR1</strain>
    </source>
</reference>
<name>A0A3M7PM93_BRAPC</name>
<dbReference type="AlphaFoldDB" id="A0A3M7PM93"/>
<gene>
    <name evidence="2" type="ORF">BpHYR1_021956</name>
</gene>
<proteinExistence type="predicted"/>
<organism evidence="2 3">
    <name type="scientific">Brachionus plicatilis</name>
    <name type="common">Marine rotifer</name>
    <name type="synonym">Brachionus muelleri</name>
    <dbReference type="NCBI Taxonomy" id="10195"/>
    <lineage>
        <taxon>Eukaryota</taxon>
        <taxon>Metazoa</taxon>
        <taxon>Spiralia</taxon>
        <taxon>Gnathifera</taxon>
        <taxon>Rotifera</taxon>
        <taxon>Eurotatoria</taxon>
        <taxon>Monogononta</taxon>
        <taxon>Pseudotrocha</taxon>
        <taxon>Ploima</taxon>
        <taxon>Brachionidae</taxon>
        <taxon>Brachionus</taxon>
    </lineage>
</organism>
<evidence type="ECO:0000256" key="1">
    <source>
        <dbReference type="SAM" id="Phobius"/>
    </source>
</evidence>
<evidence type="ECO:0000313" key="2">
    <source>
        <dbReference type="EMBL" id="RMZ99850.1"/>
    </source>
</evidence>
<keyword evidence="1" id="KW-0812">Transmembrane</keyword>
<dbReference type="EMBL" id="REGN01010017">
    <property type="protein sequence ID" value="RMZ99850.1"/>
    <property type="molecule type" value="Genomic_DNA"/>
</dbReference>
<keyword evidence="3" id="KW-1185">Reference proteome</keyword>
<keyword evidence="1" id="KW-1133">Transmembrane helix</keyword>